<dbReference type="AlphaFoldDB" id="A0AAN9XF54"/>
<protein>
    <submittedName>
        <fullName evidence="1">Uncharacterized protein</fullName>
    </submittedName>
</protein>
<reference evidence="1 2" key="1">
    <citation type="submission" date="2024-01" db="EMBL/GenBank/DDBJ databases">
        <title>The genomes of 5 underutilized Papilionoideae crops provide insights into root nodulation and disease resistanc.</title>
        <authorList>
            <person name="Jiang F."/>
        </authorList>
    </citation>
    <scope>NUCLEOTIDE SEQUENCE [LARGE SCALE GENOMIC DNA]</scope>
    <source>
        <strain evidence="1">DUOXIRENSHENG_FW03</strain>
        <tissue evidence="1">Leaves</tissue>
    </source>
</reference>
<name>A0AAN9XF54_PSOTE</name>
<gene>
    <name evidence="1" type="ORF">VNO78_24487</name>
</gene>
<evidence type="ECO:0000313" key="1">
    <source>
        <dbReference type="EMBL" id="KAK7389444.1"/>
    </source>
</evidence>
<evidence type="ECO:0000313" key="2">
    <source>
        <dbReference type="Proteomes" id="UP001386955"/>
    </source>
</evidence>
<proteinExistence type="predicted"/>
<organism evidence="1 2">
    <name type="scientific">Psophocarpus tetragonolobus</name>
    <name type="common">Winged bean</name>
    <name type="synonym">Dolichos tetragonolobus</name>
    <dbReference type="NCBI Taxonomy" id="3891"/>
    <lineage>
        <taxon>Eukaryota</taxon>
        <taxon>Viridiplantae</taxon>
        <taxon>Streptophyta</taxon>
        <taxon>Embryophyta</taxon>
        <taxon>Tracheophyta</taxon>
        <taxon>Spermatophyta</taxon>
        <taxon>Magnoliopsida</taxon>
        <taxon>eudicotyledons</taxon>
        <taxon>Gunneridae</taxon>
        <taxon>Pentapetalae</taxon>
        <taxon>rosids</taxon>
        <taxon>fabids</taxon>
        <taxon>Fabales</taxon>
        <taxon>Fabaceae</taxon>
        <taxon>Papilionoideae</taxon>
        <taxon>50 kb inversion clade</taxon>
        <taxon>NPAAA clade</taxon>
        <taxon>indigoferoid/millettioid clade</taxon>
        <taxon>Phaseoleae</taxon>
        <taxon>Psophocarpus</taxon>
    </lineage>
</organism>
<comment type="caution">
    <text evidence="1">The sequence shown here is derived from an EMBL/GenBank/DDBJ whole genome shotgun (WGS) entry which is preliminary data.</text>
</comment>
<dbReference type="Proteomes" id="UP001386955">
    <property type="component" value="Unassembled WGS sequence"/>
</dbReference>
<keyword evidence="2" id="KW-1185">Reference proteome</keyword>
<accession>A0AAN9XF54</accession>
<dbReference type="EMBL" id="JAYMYS010000006">
    <property type="protein sequence ID" value="KAK7389444.1"/>
    <property type="molecule type" value="Genomic_DNA"/>
</dbReference>
<sequence length="107" mass="11944">MEHMTIVVITTMFENNVGNNNDSFSGLENAYGDGKWISKFGREIPMKESEATRDSQGEEILRCSLDPQPRVSSDKREAQAQLHRATAIVHRARAHSTGDKQKETLAA</sequence>